<dbReference type="Proteomes" id="UP000029055">
    <property type="component" value="Unassembled WGS sequence"/>
</dbReference>
<keyword evidence="3" id="KW-1185">Reference proteome</keyword>
<evidence type="ECO:0008006" key="4">
    <source>
        <dbReference type="Google" id="ProtNLM"/>
    </source>
</evidence>
<name>A0A087E965_9BIFI</name>
<keyword evidence="1" id="KW-1133">Transmembrane helix</keyword>
<evidence type="ECO:0000313" key="2">
    <source>
        <dbReference type="EMBL" id="KFJ04316.1"/>
    </source>
</evidence>
<dbReference type="STRING" id="77635.BISU_1880"/>
<evidence type="ECO:0000313" key="3">
    <source>
        <dbReference type="Proteomes" id="UP000029055"/>
    </source>
</evidence>
<reference evidence="2 3" key="1">
    <citation type="submission" date="2014-03" db="EMBL/GenBank/DDBJ databases">
        <title>Genomics of Bifidobacteria.</title>
        <authorList>
            <person name="Ventura M."/>
            <person name="Milani C."/>
            <person name="Lugli G.A."/>
        </authorList>
    </citation>
    <scope>NUCLEOTIDE SEQUENCE [LARGE SCALE GENOMIC DNA]</scope>
    <source>
        <strain evidence="2 3">LMG 11597</strain>
    </source>
</reference>
<dbReference type="OrthoDB" id="9884888at2"/>
<proteinExistence type="predicted"/>
<sequence>MTFYDWLACPLFAAIFYSEAWFTIQSVVIDKRSMSEAELDVMEAFCLSMGCVITLDYSVRRFSAAFEARDPSLSGVPLWLCVQVAAAVVAVFVVPAICRQAWRWARYGRKRPIDVDEKGRVVMTTGRTWRPVPFWVRLCLGAACLLSAAAFVPVLHAASDLLHA</sequence>
<feature type="transmembrane region" description="Helical" evidence="1">
    <location>
        <begin position="134"/>
        <end position="158"/>
    </location>
</feature>
<evidence type="ECO:0000256" key="1">
    <source>
        <dbReference type="SAM" id="Phobius"/>
    </source>
</evidence>
<dbReference type="EMBL" id="JGZR01000004">
    <property type="protein sequence ID" value="KFJ04316.1"/>
    <property type="molecule type" value="Genomic_DNA"/>
</dbReference>
<keyword evidence="1" id="KW-0812">Transmembrane</keyword>
<protein>
    <recommendedName>
        <fullName evidence="4">Transmembrane protein</fullName>
    </recommendedName>
</protein>
<gene>
    <name evidence="2" type="ORF">BISU_1880</name>
</gene>
<accession>A0A087E965</accession>
<dbReference type="RefSeq" id="WP_024464671.1">
    <property type="nucleotide sequence ID" value="NZ_CP062939.1"/>
</dbReference>
<keyword evidence="1" id="KW-0472">Membrane</keyword>
<comment type="caution">
    <text evidence="2">The sequence shown here is derived from an EMBL/GenBank/DDBJ whole genome shotgun (WGS) entry which is preliminary data.</text>
</comment>
<feature type="transmembrane region" description="Helical" evidence="1">
    <location>
        <begin position="76"/>
        <end position="102"/>
    </location>
</feature>
<organism evidence="2 3">
    <name type="scientific">Bifidobacterium subtile</name>
    <dbReference type="NCBI Taxonomy" id="77635"/>
    <lineage>
        <taxon>Bacteria</taxon>
        <taxon>Bacillati</taxon>
        <taxon>Actinomycetota</taxon>
        <taxon>Actinomycetes</taxon>
        <taxon>Bifidobacteriales</taxon>
        <taxon>Bifidobacteriaceae</taxon>
        <taxon>Bifidobacterium</taxon>
    </lineage>
</organism>
<dbReference type="AlphaFoldDB" id="A0A087E965"/>